<sequence>MSIKEDIVLHIGAPKCGSSSLQATLSQQPDFQSRSGQKFSYVAAHHRGGMIAGEDVVTDARKSVFGYTSSPDATPNQPNPWMEQMPGHLRKIVEGGRTPILSAEGWINRARQFRESRFLERENLSAHVVVFVRPPAEWLNSAWWQWGVWSDVTLDRFVRANIESARWNALAHVWSQVPGVERVSVRLASSDAVRSFYDILDAEPPALANSNSGIPTSLLYFMTRNREFRKNAHTPQVEFAAARQLNWKEPTPWVLREDLVAYVLHHLFPANRNLMNRMTPADRSAVDEDPKWWDYEYYKARPLVDPDTYSQPAALQDLAKAMIARLQSCDCALPSELVAEVEDWTKGVEVPRADKTIATLLRDLCKLDQAQRG</sequence>
<comment type="caution">
    <text evidence="1">The sequence shown here is derived from an EMBL/GenBank/DDBJ whole genome shotgun (WGS) entry which is preliminary data.</text>
</comment>
<accession>A0ABV3L4B9</accession>
<dbReference type="Gene3D" id="3.40.50.300">
    <property type="entry name" value="P-loop containing nucleotide triphosphate hydrolases"/>
    <property type="match status" value="1"/>
</dbReference>
<keyword evidence="2" id="KW-1185">Reference proteome</keyword>
<dbReference type="InterPro" id="IPR027417">
    <property type="entry name" value="P-loop_NTPase"/>
</dbReference>
<gene>
    <name evidence="1" type="ORF">AB0T83_06455</name>
</gene>
<evidence type="ECO:0008006" key="3">
    <source>
        <dbReference type="Google" id="ProtNLM"/>
    </source>
</evidence>
<name>A0ABV3L4B9_9RHOB</name>
<proteinExistence type="predicted"/>
<protein>
    <recommendedName>
        <fullName evidence="3">Sulfotransferase family protein</fullName>
    </recommendedName>
</protein>
<organism evidence="1 2">
    <name type="scientific">Meridianimarinicoccus marinus</name>
    <dbReference type="NCBI Taxonomy" id="3231483"/>
    <lineage>
        <taxon>Bacteria</taxon>
        <taxon>Pseudomonadati</taxon>
        <taxon>Pseudomonadota</taxon>
        <taxon>Alphaproteobacteria</taxon>
        <taxon>Rhodobacterales</taxon>
        <taxon>Paracoccaceae</taxon>
        <taxon>Meridianimarinicoccus</taxon>
    </lineage>
</organism>
<dbReference type="RefSeq" id="WP_366192218.1">
    <property type="nucleotide sequence ID" value="NZ_JBFBVU010000005.1"/>
</dbReference>
<dbReference type="Proteomes" id="UP001553161">
    <property type="component" value="Unassembled WGS sequence"/>
</dbReference>
<dbReference type="EMBL" id="JBFBVU010000005">
    <property type="protein sequence ID" value="MEV8466422.1"/>
    <property type="molecule type" value="Genomic_DNA"/>
</dbReference>
<dbReference type="SUPFAM" id="SSF52540">
    <property type="entry name" value="P-loop containing nucleoside triphosphate hydrolases"/>
    <property type="match status" value="1"/>
</dbReference>
<reference evidence="1 2" key="1">
    <citation type="submission" date="2024-07" db="EMBL/GenBank/DDBJ databases">
        <authorList>
            <person name="Kang M."/>
        </authorList>
    </citation>
    <scope>NUCLEOTIDE SEQUENCE [LARGE SCALE GENOMIC DNA]</scope>
    <source>
        <strain evidence="1 2">DFM31</strain>
    </source>
</reference>
<evidence type="ECO:0000313" key="2">
    <source>
        <dbReference type="Proteomes" id="UP001553161"/>
    </source>
</evidence>
<evidence type="ECO:0000313" key="1">
    <source>
        <dbReference type="EMBL" id="MEV8466422.1"/>
    </source>
</evidence>